<dbReference type="InterPro" id="IPR005531">
    <property type="entry name" value="Asp23"/>
</dbReference>
<comment type="similarity">
    <text evidence="1">Belongs to the asp23 family.</text>
</comment>
<proteinExistence type="inferred from homology"/>
<keyword evidence="4" id="KW-1185">Reference proteome</keyword>
<protein>
    <submittedName>
        <fullName evidence="3">Putative alkaline shock family protein YloU</fullName>
    </submittedName>
</protein>
<sequence>MADTATSTAAREDAKRDTSPSKTGAKRPAAEQGRTQMETENGKTRIADGVVEKIAGLAAREIPGVHSMGSGLSRRMGQLRAIVPGSGESLGQGVSVEVGQLEAAVDLDIVTWYGQSIVDVTDAVRRNVIDRVEEMTGLKVVEVNINVDDVFVEGDDEDDDKEPRVQ</sequence>
<evidence type="ECO:0000313" key="4">
    <source>
        <dbReference type="Proteomes" id="UP000548476"/>
    </source>
</evidence>
<organism evidence="3 4">
    <name type="scientific">Phytomonospora endophytica</name>
    <dbReference type="NCBI Taxonomy" id="714109"/>
    <lineage>
        <taxon>Bacteria</taxon>
        <taxon>Bacillati</taxon>
        <taxon>Actinomycetota</taxon>
        <taxon>Actinomycetes</taxon>
        <taxon>Micromonosporales</taxon>
        <taxon>Micromonosporaceae</taxon>
        <taxon>Phytomonospora</taxon>
    </lineage>
</organism>
<feature type="compositionally biased region" description="Basic and acidic residues" evidence="2">
    <location>
        <begin position="10"/>
        <end position="19"/>
    </location>
</feature>
<gene>
    <name evidence="3" type="ORF">HNR73_007014</name>
</gene>
<dbReference type="Pfam" id="PF03780">
    <property type="entry name" value="Asp23"/>
    <property type="match status" value="1"/>
</dbReference>
<dbReference type="PANTHER" id="PTHR34297">
    <property type="entry name" value="HYPOTHETICAL CYTOSOLIC PROTEIN-RELATED"/>
    <property type="match status" value="1"/>
</dbReference>
<dbReference type="AlphaFoldDB" id="A0A841FWJ5"/>
<dbReference type="EMBL" id="JACHGT010000020">
    <property type="protein sequence ID" value="MBB6039123.1"/>
    <property type="molecule type" value="Genomic_DNA"/>
</dbReference>
<feature type="region of interest" description="Disordered" evidence="2">
    <location>
        <begin position="1"/>
        <end position="42"/>
    </location>
</feature>
<dbReference type="PANTHER" id="PTHR34297:SF3">
    <property type="entry name" value="ALKALINE SHOCK PROTEIN 23"/>
    <property type="match status" value="1"/>
</dbReference>
<evidence type="ECO:0000256" key="2">
    <source>
        <dbReference type="SAM" id="MobiDB-lite"/>
    </source>
</evidence>
<reference evidence="3 4" key="1">
    <citation type="submission" date="2020-08" db="EMBL/GenBank/DDBJ databases">
        <title>Genomic Encyclopedia of Type Strains, Phase IV (KMG-IV): sequencing the most valuable type-strain genomes for metagenomic binning, comparative biology and taxonomic classification.</title>
        <authorList>
            <person name="Goeker M."/>
        </authorList>
    </citation>
    <scope>NUCLEOTIDE SEQUENCE [LARGE SCALE GENOMIC DNA]</scope>
    <source>
        <strain evidence="3 4">YIM 65646</strain>
    </source>
</reference>
<evidence type="ECO:0000256" key="1">
    <source>
        <dbReference type="ARBA" id="ARBA00005721"/>
    </source>
</evidence>
<comment type="caution">
    <text evidence="3">The sequence shown here is derived from an EMBL/GenBank/DDBJ whole genome shotgun (WGS) entry which is preliminary data.</text>
</comment>
<accession>A0A841FWJ5</accession>
<dbReference type="RefSeq" id="WP_184792218.1">
    <property type="nucleotide sequence ID" value="NZ_BONT01000052.1"/>
</dbReference>
<evidence type="ECO:0000313" key="3">
    <source>
        <dbReference type="EMBL" id="MBB6039123.1"/>
    </source>
</evidence>
<name>A0A841FWJ5_9ACTN</name>
<dbReference type="Proteomes" id="UP000548476">
    <property type="component" value="Unassembled WGS sequence"/>
</dbReference>